<feature type="transmembrane region" description="Helical" evidence="8">
    <location>
        <begin position="47"/>
        <end position="64"/>
    </location>
</feature>
<evidence type="ECO:0000313" key="10">
    <source>
        <dbReference type="EMBL" id="NCI48986.1"/>
    </source>
</evidence>
<reference evidence="10 11" key="1">
    <citation type="submission" date="2020-01" db="EMBL/GenBank/DDBJ databases">
        <title>Genome analysis.</title>
        <authorList>
            <person name="Wu S."/>
            <person name="Wang G."/>
        </authorList>
    </citation>
    <scope>NUCLEOTIDE SEQUENCE [LARGE SCALE GENOMIC DNA]</scope>
    <source>
        <strain evidence="10 11">SYL130</strain>
    </source>
</reference>
<feature type="transmembrane region" description="Helical" evidence="8">
    <location>
        <begin position="129"/>
        <end position="145"/>
    </location>
</feature>
<dbReference type="EMBL" id="JAACJS010000002">
    <property type="protein sequence ID" value="NCI48986.1"/>
    <property type="molecule type" value="Genomic_DNA"/>
</dbReference>
<organism evidence="10 11">
    <name type="scientific">Sediminibacterium roseum</name>
    <dbReference type="NCBI Taxonomy" id="1978412"/>
    <lineage>
        <taxon>Bacteria</taxon>
        <taxon>Pseudomonadati</taxon>
        <taxon>Bacteroidota</taxon>
        <taxon>Chitinophagia</taxon>
        <taxon>Chitinophagales</taxon>
        <taxon>Chitinophagaceae</taxon>
        <taxon>Sediminibacterium</taxon>
    </lineage>
</organism>
<comment type="subcellular location">
    <subcellularLocation>
        <location evidence="1">Cell membrane</location>
        <topology evidence="1">Multi-pass membrane protein</topology>
    </subcellularLocation>
</comment>
<feature type="transmembrane region" description="Helical" evidence="8">
    <location>
        <begin position="151"/>
        <end position="181"/>
    </location>
</feature>
<feature type="transmembrane region" description="Helical" evidence="8">
    <location>
        <begin position="324"/>
        <end position="343"/>
    </location>
</feature>
<keyword evidence="6 8" id="KW-1133">Transmembrane helix</keyword>
<evidence type="ECO:0000256" key="5">
    <source>
        <dbReference type="ARBA" id="ARBA00022692"/>
    </source>
</evidence>
<feature type="transmembrane region" description="Helical" evidence="8">
    <location>
        <begin position="269"/>
        <end position="286"/>
    </location>
</feature>
<evidence type="ECO:0000256" key="6">
    <source>
        <dbReference type="ARBA" id="ARBA00022989"/>
    </source>
</evidence>
<evidence type="ECO:0000256" key="3">
    <source>
        <dbReference type="ARBA" id="ARBA00022676"/>
    </source>
</evidence>
<keyword evidence="7 8" id="KW-0472">Membrane</keyword>
<feature type="transmembrane region" description="Helical" evidence="8">
    <location>
        <begin position="102"/>
        <end position="122"/>
    </location>
</feature>
<dbReference type="PANTHER" id="PTHR33908:SF11">
    <property type="entry name" value="MEMBRANE PROTEIN"/>
    <property type="match status" value="1"/>
</dbReference>
<evidence type="ECO:0000256" key="1">
    <source>
        <dbReference type="ARBA" id="ARBA00004651"/>
    </source>
</evidence>
<evidence type="ECO:0000256" key="7">
    <source>
        <dbReference type="ARBA" id="ARBA00023136"/>
    </source>
</evidence>
<evidence type="ECO:0000313" key="11">
    <source>
        <dbReference type="Proteomes" id="UP000753802"/>
    </source>
</evidence>
<keyword evidence="2" id="KW-1003">Cell membrane</keyword>
<feature type="transmembrane region" description="Helical" evidence="8">
    <location>
        <begin position="193"/>
        <end position="212"/>
    </location>
</feature>
<feature type="transmembrane region" description="Helical" evidence="8">
    <location>
        <begin position="292"/>
        <end position="312"/>
    </location>
</feature>
<dbReference type="RefSeq" id="WP_161817287.1">
    <property type="nucleotide sequence ID" value="NZ_JAACJS010000002.1"/>
</dbReference>
<feature type="domain" description="Glycosyltransferase RgtA/B/C/D-like" evidence="9">
    <location>
        <begin position="54"/>
        <end position="210"/>
    </location>
</feature>
<evidence type="ECO:0000256" key="2">
    <source>
        <dbReference type="ARBA" id="ARBA00022475"/>
    </source>
</evidence>
<accession>A0ABW9ZPG3</accession>
<dbReference type="Proteomes" id="UP000753802">
    <property type="component" value="Unassembled WGS sequence"/>
</dbReference>
<keyword evidence="5 8" id="KW-0812">Transmembrane</keyword>
<evidence type="ECO:0000259" key="9">
    <source>
        <dbReference type="Pfam" id="PF13231"/>
    </source>
</evidence>
<name>A0ABW9ZPG3_9BACT</name>
<proteinExistence type="predicted"/>
<evidence type="ECO:0000256" key="4">
    <source>
        <dbReference type="ARBA" id="ARBA00022679"/>
    </source>
</evidence>
<keyword evidence="4" id="KW-0808">Transferase</keyword>
<keyword evidence="11" id="KW-1185">Reference proteome</keyword>
<protein>
    <submittedName>
        <fullName evidence="10">Glycosyltransferase family 39 protein</fullName>
    </submittedName>
</protein>
<gene>
    <name evidence="10" type="ORF">GWC95_03570</name>
</gene>
<comment type="caution">
    <text evidence="10">The sequence shown here is derived from an EMBL/GenBank/DDBJ whole genome shotgun (WGS) entry which is preliminary data.</text>
</comment>
<feature type="transmembrane region" description="Helical" evidence="8">
    <location>
        <begin position="7"/>
        <end position="27"/>
    </location>
</feature>
<evidence type="ECO:0000256" key="8">
    <source>
        <dbReference type="SAM" id="Phobius"/>
    </source>
</evidence>
<dbReference type="InterPro" id="IPR038731">
    <property type="entry name" value="RgtA/B/C-like"/>
</dbReference>
<sequence>MQASSRSAYIIAFFALVKLLIPFLFIHPDFELHRDEYLYLADADHPAWGYVEMPPLLAFLGYISKLLGGTLSTVRLWGGLSGALTVLVVGRIVLQLRGNSTAVFFACLGFLCAGFLRMNILFQPNFLDVFFWTLSSYYIICWIDTDQKKYLYFLGICFGLGILGKYSTAFYIIGFLTAVLLTRKRKWLGNKHFYFAMIVGLLICLPNLVWQYTHHFPVMHHMELLNRQQLRFNSRMAFIVDQLLICFPSFFIWVGGLFFILFNRDGKKYTGIAIIYAVIIGLLLFFNGKGYYAAAIYPTIMAFGGVWISRVVERRKMRWLKWAAPVYMLIMTAFLLPVLLPFMSAEKLVSFYKNTRFNKHAPLKWEDKKQHPLPQDFADMRGWKEMAEKTARVYHSLPDSVKEKTMVYGENYGEAGALSFYRKQFNLPEIYSDNASFIFWLPDQFNKKYFLFVTDEMPEADDLFFTHWGKCEIKDSVTTKYAREFGTRIILYSNPGDSAKILAEQHTLRDKKQFNLR</sequence>
<dbReference type="PANTHER" id="PTHR33908">
    <property type="entry name" value="MANNOSYLTRANSFERASE YKCB-RELATED"/>
    <property type="match status" value="1"/>
</dbReference>
<feature type="transmembrane region" description="Helical" evidence="8">
    <location>
        <begin position="76"/>
        <end position="96"/>
    </location>
</feature>
<dbReference type="InterPro" id="IPR050297">
    <property type="entry name" value="LipidA_mod_glycosyltrf_83"/>
</dbReference>
<dbReference type="Pfam" id="PF13231">
    <property type="entry name" value="PMT_2"/>
    <property type="match status" value="1"/>
</dbReference>
<feature type="transmembrane region" description="Helical" evidence="8">
    <location>
        <begin position="242"/>
        <end position="262"/>
    </location>
</feature>
<keyword evidence="3" id="KW-0328">Glycosyltransferase</keyword>